<accession>A0A1N7IX04</accession>
<reference evidence="2 3" key="1">
    <citation type="submission" date="2017-01" db="EMBL/GenBank/DDBJ databases">
        <authorList>
            <person name="Mah S.A."/>
            <person name="Swanson W.J."/>
            <person name="Moy G.W."/>
            <person name="Vacquier V.D."/>
        </authorList>
    </citation>
    <scope>NUCLEOTIDE SEQUENCE [LARGE SCALE GENOMIC DNA]</scope>
    <source>
        <strain evidence="2 3">DSM 11589</strain>
    </source>
</reference>
<protein>
    <submittedName>
        <fullName evidence="2">DNA polymerase III, delta prime subunit</fullName>
    </submittedName>
</protein>
<organism evidence="2 3">
    <name type="scientific">Insolitispirillum peregrinum</name>
    <dbReference type="NCBI Taxonomy" id="80876"/>
    <lineage>
        <taxon>Bacteria</taxon>
        <taxon>Pseudomonadati</taxon>
        <taxon>Pseudomonadota</taxon>
        <taxon>Alphaproteobacteria</taxon>
        <taxon>Rhodospirillales</taxon>
        <taxon>Novispirillaceae</taxon>
        <taxon>Insolitispirillum</taxon>
    </lineage>
</organism>
<dbReference type="EMBL" id="FTOA01000001">
    <property type="protein sequence ID" value="SIS41516.1"/>
    <property type="molecule type" value="Genomic_DNA"/>
</dbReference>
<feature type="region of interest" description="Disordered" evidence="1">
    <location>
        <begin position="1"/>
        <end position="20"/>
    </location>
</feature>
<evidence type="ECO:0000313" key="3">
    <source>
        <dbReference type="Proteomes" id="UP000185678"/>
    </source>
</evidence>
<sequence>MKKNAAETLADQAPLPEPHANHHLVGHEASEQEVLASWASGRMHHAWLISGKRGIGKATFAYRLARFVLAEGSGQGAQGLFGPPQSLDIPADHPVSRRIAQGAHPDLRIVQRQWDEKKKRRKGEIVIDDVRSIGTFLSMTSGDGGWRVVVVDAADEMNRNAANALLKVLEEPPKRSLLLLLAHNPARLLPTIRSRCRRLTLSPLADEQVVTLVRSAMPNLGVDDAQSLAHLGEGSAGRALELAEAGGLELYQTMIALLRGLPRLDVVGLHAFADHALRGDDGFRMTAELFLWWFGRALAAGGRGQAPVEVIPGENALVRTLMASAPLDQWVQVWEKVNRLFERADAVNLDKKQVLISAFSAIERLVRPR</sequence>
<dbReference type="Proteomes" id="UP000185678">
    <property type="component" value="Unassembled WGS sequence"/>
</dbReference>
<proteinExistence type="predicted"/>
<dbReference type="AlphaFoldDB" id="A0A1N7IX04"/>
<evidence type="ECO:0000313" key="2">
    <source>
        <dbReference type="EMBL" id="SIS41516.1"/>
    </source>
</evidence>
<dbReference type="PANTHER" id="PTHR11669:SF8">
    <property type="entry name" value="DNA POLYMERASE III SUBUNIT DELTA"/>
    <property type="match status" value="1"/>
</dbReference>
<dbReference type="OrthoDB" id="9811073at2"/>
<gene>
    <name evidence="2" type="ORF">SAMN05421779_101694</name>
</gene>
<dbReference type="NCBIfam" id="NF005677">
    <property type="entry name" value="PRK07471.1"/>
    <property type="match status" value="1"/>
</dbReference>
<dbReference type="STRING" id="80876.SAMN05421779_101694"/>
<dbReference type="InterPro" id="IPR027417">
    <property type="entry name" value="P-loop_NTPase"/>
</dbReference>
<dbReference type="GO" id="GO:0009360">
    <property type="term" value="C:DNA polymerase III complex"/>
    <property type="evidence" value="ECO:0007669"/>
    <property type="project" value="TreeGrafter"/>
</dbReference>
<dbReference type="PANTHER" id="PTHR11669">
    <property type="entry name" value="REPLICATION FACTOR C / DNA POLYMERASE III GAMMA-TAU SUBUNIT"/>
    <property type="match status" value="1"/>
</dbReference>
<dbReference type="Pfam" id="PF13177">
    <property type="entry name" value="DNA_pol3_delta2"/>
    <property type="match status" value="1"/>
</dbReference>
<dbReference type="GO" id="GO:0006261">
    <property type="term" value="P:DNA-templated DNA replication"/>
    <property type="evidence" value="ECO:0007669"/>
    <property type="project" value="TreeGrafter"/>
</dbReference>
<dbReference type="Gene3D" id="3.40.50.300">
    <property type="entry name" value="P-loop containing nucleotide triphosphate hydrolases"/>
    <property type="match status" value="1"/>
</dbReference>
<evidence type="ECO:0000256" key="1">
    <source>
        <dbReference type="SAM" id="MobiDB-lite"/>
    </source>
</evidence>
<dbReference type="InterPro" id="IPR050238">
    <property type="entry name" value="DNA_Rep/Repair_Clamp_Loader"/>
</dbReference>
<dbReference type="RefSeq" id="WP_076398754.1">
    <property type="nucleotide sequence ID" value="NZ_FTOA01000001.1"/>
</dbReference>
<keyword evidence="3" id="KW-1185">Reference proteome</keyword>
<dbReference type="SUPFAM" id="SSF52540">
    <property type="entry name" value="P-loop containing nucleoside triphosphate hydrolases"/>
    <property type="match status" value="1"/>
</dbReference>
<name>A0A1N7IX04_9PROT</name>